<accession>A0A8S1HVF8</accession>
<dbReference type="AlphaFoldDB" id="A0A8S1HVF8"/>
<evidence type="ECO:0000256" key="1">
    <source>
        <dbReference type="SAM" id="Phobius"/>
    </source>
</evidence>
<protein>
    <recommendedName>
        <fullName evidence="5">Domain of unknown function WSN domain-containing protein</fullName>
    </recommendedName>
</protein>
<feature type="transmembrane region" description="Helical" evidence="1">
    <location>
        <begin position="196"/>
        <end position="222"/>
    </location>
</feature>
<evidence type="ECO:0008006" key="5">
    <source>
        <dbReference type="Google" id="ProtNLM"/>
    </source>
</evidence>
<evidence type="ECO:0000256" key="2">
    <source>
        <dbReference type="SAM" id="SignalP"/>
    </source>
</evidence>
<keyword evidence="2" id="KW-0732">Signal</keyword>
<name>A0A8S1HVF8_9PELO</name>
<dbReference type="EMBL" id="CAJGYM010000168">
    <property type="protein sequence ID" value="CAD6199343.1"/>
    <property type="molecule type" value="Genomic_DNA"/>
</dbReference>
<evidence type="ECO:0000313" key="3">
    <source>
        <dbReference type="EMBL" id="CAD6199343.1"/>
    </source>
</evidence>
<keyword evidence="1" id="KW-1133">Transmembrane helix</keyword>
<keyword evidence="1" id="KW-0472">Membrane</keyword>
<keyword evidence="4" id="KW-1185">Reference proteome</keyword>
<evidence type="ECO:0000313" key="4">
    <source>
        <dbReference type="Proteomes" id="UP000835052"/>
    </source>
</evidence>
<reference evidence="3" key="1">
    <citation type="submission" date="2020-10" db="EMBL/GenBank/DDBJ databases">
        <authorList>
            <person name="Kikuchi T."/>
        </authorList>
    </citation>
    <scope>NUCLEOTIDE SEQUENCE</scope>
    <source>
        <strain evidence="3">NKZ352</strain>
    </source>
</reference>
<keyword evidence="1" id="KW-0812">Transmembrane</keyword>
<proteinExistence type="predicted"/>
<gene>
    <name evidence="3" type="ORF">CAUJ_LOCUS15246</name>
</gene>
<comment type="caution">
    <text evidence="3">The sequence shown here is derived from an EMBL/GenBank/DDBJ whole genome shotgun (WGS) entry which is preliminary data.</text>
</comment>
<organism evidence="3 4">
    <name type="scientific">Caenorhabditis auriculariae</name>
    <dbReference type="NCBI Taxonomy" id="2777116"/>
    <lineage>
        <taxon>Eukaryota</taxon>
        <taxon>Metazoa</taxon>
        <taxon>Ecdysozoa</taxon>
        <taxon>Nematoda</taxon>
        <taxon>Chromadorea</taxon>
        <taxon>Rhabditida</taxon>
        <taxon>Rhabditina</taxon>
        <taxon>Rhabditomorpha</taxon>
        <taxon>Rhabditoidea</taxon>
        <taxon>Rhabditidae</taxon>
        <taxon>Peloderinae</taxon>
        <taxon>Caenorhabditis</taxon>
    </lineage>
</organism>
<feature type="chain" id="PRO_5035808866" description="Domain of unknown function WSN domain-containing protein" evidence="2">
    <location>
        <begin position="19"/>
        <end position="263"/>
    </location>
</feature>
<feature type="signal peptide" evidence="2">
    <location>
        <begin position="1"/>
        <end position="18"/>
    </location>
</feature>
<sequence>MNWIVPAVFLVFVRFSIGCKPSYQIRLKVDEAEFKGRSAVIVYQEKYKNVADEILCELKALLSEVTFQTSSNSIGFENICKHSSLLQLTSDKLRLKDFAITISETSNLEKQCEAINQMNIKLLSHGNGKKNTWVAQILGTKTDLLVPLAKDGKNTTLPSLHLALDTMFLAGAMDIGSNSFKSLMFDKTEESTTERFGILALLLAVSLLTVLGGVGLIVAVCFSRRKFAENRRRDKKSDALATQANNQFNEEEPIWVEEYGHQA</sequence>
<dbReference type="Proteomes" id="UP000835052">
    <property type="component" value="Unassembled WGS sequence"/>
</dbReference>